<reference evidence="1" key="1">
    <citation type="journal article" date="2014" name="Front. Microbiol.">
        <title>High frequency of phylogenetically diverse reductive dehalogenase-homologous genes in deep subseafloor sedimentary metagenomes.</title>
        <authorList>
            <person name="Kawai M."/>
            <person name="Futagami T."/>
            <person name="Toyoda A."/>
            <person name="Takaki Y."/>
            <person name="Nishi S."/>
            <person name="Hori S."/>
            <person name="Arai W."/>
            <person name="Tsubouchi T."/>
            <person name="Morono Y."/>
            <person name="Uchiyama I."/>
            <person name="Ito T."/>
            <person name="Fujiyama A."/>
            <person name="Inagaki F."/>
            <person name="Takami H."/>
        </authorList>
    </citation>
    <scope>NUCLEOTIDE SEQUENCE</scope>
    <source>
        <strain evidence="1">Expedition CK06-06</strain>
    </source>
</reference>
<comment type="caution">
    <text evidence="1">The sequence shown here is derived from an EMBL/GenBank/DDBJ whole genome shotgun (WGS) entry which is preliminary data.</text>
</comment>
<name>X0RGX6_9ZZZZ</name>
<organism evidence="1">
    <name type="scientific">marine sediment metagenome</name>
    <dbReference type="NCBI Taxonomy" id="412755"/>
    <lineage>
        <taxon>unclassified sequences</taxon>
        <taxon>metagenomes</taxon>
        <taxon>ecological metagenomes</taxon>
    </lineage>
</organism>
<accession>X0RGX6</accession>
<sequence>DIAVEQGYTSPPQVVDIAGRIVLAPGYMVCTITTAVCGAVMNFHFVWEEVDV</sequence>
<proteinExistence type="predicted"/>
<feature type="non-terminal residue" evidence="1">
    <location>
        <position position="1"/>
    </location>
</feature>
<dbReference type="AlphaFoldDB" id="X0RGX6"/>
<evidence type="ECO:0000313" key="1">
    <source>
        <dbReference type="EMBL" id="GAF67998.1"/>
    </source>
</evidence>
<gene>
    <name evidence="1" type="ORF">S01H1_14691</name>
</gene>
<protein>
    <submittedName>
        <fullName evidence="1">Uncharacterized protein</fullName>
    </submittedName>
</protein>
<dbReference type="EMBL" id="BARS01007652">
    <property type="protein sequence ID" value="GAF67998.1"/>
    <property type="molecule type" value="Genomic_DNA"/>
</dbReference>